<sequence length="281" mass="32484">MTVDEALAIAEVVLDGECLNDVQELIFRQCWEGRCSYQEIAKLSKYDDEYIKAIAAKLWKQLSDAFDEKVKKNNLQSVFKRYLRQNQINLHRTQEIEVNLSGANLTGATLNLASLSGTRLLFTNFSEPVSCQQDLEQVLLPDNNTDSLEKIIQSETENNHQTHSNLEEKIYLWNNWHFHCEEQIKIAEALDRANILFFPNAKVRLTTPEGRQNQEANFLIFNQGKWGILELLSQPNIAKVEGRDRLFETQGICIIHYYDCNRCNQEPDEIVQEFIDILSQG</sequence>
<dbReference type="Pfam" id="PF26355">
    <property type="entry name" value="HTH_VMAP-M9"/>
    <property type="match status" value="1"/>
</dbReference>
<gene>
    <name evidence="2" type="ORF">PA905_25710</name>
</gene>
<dbReference type="SUPFAM" id="SSF141571">
    <property type="entry name" value="Pentapeptide repeat-like"/>
    <property type="match status" value="1"/>
</dbReference>
<evidence type="ECO:0000313" key="3">
    <source>
        <dbReference type="Proteomes" id="UP000299794"/>
    </source>
</evidence>
<dbReference type="Proteomes" id="UP000299794">
    <property type="component" value="Unassembled WGS sequence"/>
</dbReference>
<evidence type="ECO:0000313" key="2">
    <source>
        <dbReference type="EMBL" id="GDZ94615.1"/>
    </source>
</evidence>
<evidence type="ECO:0000259" key="1">
    <source>
        <dbReference type="Pfam" id="PF26355"/>
    </source>
</evidence>
<protein>
    <recommendedName>
        <fullName evidence="1">vWA-MoxR associated protein N-terminal HTH domain-containing protein</fullName>
    </recommendedName>
</protein>
<feature type="domain" description="vWA-MoxR associated protein N-terminal HTH" evidence="1">
    <location>
        <begin position="1"/>
        <end position="82"/>
    </location>
</feature>
<proteinExistence type="predicted"/>
<comment type="caution">
    <text evidence="2">The sequence shown here is derived from an EMBL/GenBank/DDBJ whole genome shotgun (WGS) entry which is preliminary data.</text>
</comment>
<dbReference type="InterPro" id="IPR058651">
    <property type="entry name" value="HTH_VMAP-M9"/>
</dbReference>
<dbReference type="EMBL" id="BJCD01000045">
    <property type="protein sequence ID" value="GDZ94615.1"/>
    <property type="molecule type" value="Genomic_DNA"/>
</dbReference>
<dbReference type="Pfam" id="PF00805">
    <property type="entry name" value="Pentapeptide"/>
    <property type="match status" value="1"/>
</dbReference>
<dbReference type="Gene3D" id="2.160.20.80">
    <property type="entry name" value="E3 ubiquitin-protein ligase SopA"/>
    <property type="match status" value="1"/>
</dbReference>
<reference evidence="3" key="1">
    <citation type="submission" date="2019-02" db="EMBL/GenBank/DDBJ databases">
        <title>Draft genome sequence of Planktothrix agardhii NIES-905.</title>
        <authorList>
            <person name="Yamaguchi H."/>
            <person name="Suzuki S."/>
            <person name="Kawachi M."/>
        </authorList>
    </citation>
    <scope>NUCLEOTIDE SEQUENCE [LARGE SCALE GENOMIC DNA]</scope>
    <source>
        <strain evidence="3">CCAP 1459/11A</strain>
    </source>
</reference>
<dbReference type="AlphaFoldDB" id="A0A4P5ZX20"/>
<accession>A0A4P5ZX20</accession>
<dbReference type="InterPro" id="IPR001646">
    <property type="entry name" value="5peptide_repeat"/>
</dbReference>
<dbReference type="RefSeq" id="WP_141294687.1">
    <property type="nucleotide sequence ID" value="NZ_BJCD01000045.1"/>
</dbReference>
<name>A0A4P5ZX20_PLAAG</name>
<organism evidence="2 3">
    <name type="scientific">Planktothrix agardhii CCAP 1459/11A</name>
    <dbReference type="NCBI Taxonomy" id="282420"/>
    <lineage>
        <taxon>Bacteria</taxon>
        <taxon>Bacillati</taxon>
        <taxon>Cyanobacteriota</taxon>
        <taxon>Cyanophyceae</taxon>
        <taxon>Oscillatoriophycideae</taxon>
        <taxon>Oscillatoriales</taxon>
        <taxon>Microcoleaceae</taxon>
        <taxon>Planktothrix</taxon>
    </lineage>
</organism>